<accession>A0A6G1LH55</accession>
<keyword evidence="1" id="KW-0472">Membrane</keyword>
<dbReference type="OrthoDB" id="4510909at2759"/>
<evidence type="ECO:0000313" key="2">
    <source>
        <dbReference type="EMBL" id="KAF2772186.1"/>
    </source>
</evidence>
<keyword evidence="1" id="KW-1133">Transmembrane helix</keyword>
<evidence type="ECO:0000313" key="3">
    <source>
        <dbReference type="Proteomes" id="UP000799436"/>
    </source>
</evidence>
<dbReference type="AlphaFoldDB" id="A0A6G1LH55"/>
<dbReference type="EMBL" id="ML995816">
    <property type="protein sequence ID" value="KAF2772186.1"/>
    <property type="molecule type" value="Genomic_DNA"/>
</dbReference>
<proteinExistence type="predicted"/>
<organism evidence="2 3">
    <name type="scientific">Teratosphaeria nubilosa</name>
    <dbReference type="NCBI Taxonomy" id="161662"/>
    <lineage>
        <taxon>Eukaryota</taxon>
        <taxon>Fungi</taxon>
        <taxon>Dikarya</taxon>
        <taxon>Ascomycota</taxon>
        <taxon>Pezizomycotina</taxon>
        <taxon>Dothideomycetes</taxon>
        <taxon>Dothideomycetidae</taxon>
        <taxon>Mycosphaerellales</taxon>
        <taxon>Teratosphaeriaceae</taxon>
        <taxon>Teratosphaeria</taxon>
    </lineage>
</organism>
<feature type="transmembrane region" description="Helical" evidence="1">
    <location>
        <begin position="12"/>
        <end position="30"/>
    </location>
</feature>
<sequence>MAGLMRHRRARGLAGSTLVIGFLTGLGYVFRWGKEHLAAIEKSLLPLPDREPETDLQEMLAEAMVRGRPDSDRPTELITGIRKSVSASVVDPRRLCTLSMKAAKMVQLAPEEPMTTIVLRPN</sequence>
<protein>
    <submittedName>
        <fullName evidence="2">Uncharacterized protein</fullName>
    </submittedName>
</protein>
<gene>
    <name evidence="2" type="ORF">EJ03DRAFT_369597</name>
</gene>
<keyword evidence="3" id="KW-1185">Reference proteome</keyword>
<name>A0A6G1LH55_9PEZI</name>
<keyword evidence="1" id="KW-0812">Transmembrane</keyword>
<reference evidence="2" key="1">
    <citation type="journal article" date="2020" name="Stud. Mycol.">
        <title>101 Dothideomycetes genomes: a test case for predicting lifestyles and emergence of pathogens.</title>
        <authorList>
            <person name="Haridas S."/>
            <person name="Albert R."/>
            <person name="Binder M."/>
            <person name="Bloem J."/>
            <person name="Labutti K."/>
            <person name="Salamov A."/>
            <person name="Andreopoulos B."/>
            <person name="Baker S."/>
            <person name="Barry K."/>
            <person name="Bills G."/>
            <person name="Bluhm B."/>
            <person name="Cannon C."/>
            <person name="Castanera R."/>
            <person name="Culley D."/>
            <person name="Daum C."/>
            <person name="Ezra D."/>
            <person name="Gonzalez J."/>
            <person name="Henrissat B."/>
            <person name="Kuo A."/>
            <person name="Liang C."/>
            <person name="Lipzen A."/>
            <person name="Lutzoni F."/>
            <person name="Magnuson J."/>
            <person name="Mondo S."/>
            <person name="Nolan M."/>
            <person name="Ohm R."/>
            <person name="Pangilinan J."/>
            <person name="Park H.-J."/>
            <person name="Ramirez L."/>
            <person name="Alfaro M."/>
            <person name="Sun H."/>
            <person name="Tritt A."/>
            <person name="Yoshinaga Y."/>
            <person name="Zwiers L.-H."/>
            <person name="Turgeon B."/>
            <person name="Goodwin S."/>
            <person name="Spatafora J."/>
            <person name="Crous P."/>
            <person name="Grigoriev I."/>
        </authorList>
    </citation>
    <scope>NUCLEOTIDE SEQUENCE</scope>
    <source>
        <strain evidence="2">CBS 116005</strain>
    </source>
</reference>
<evidence type="ECO:0000256" key="1">
    <source>
        <dbReference type="SAM" id="Phobius"/>
    </source>
</evidence>
<dbReference type="Proteomes" id="UP000799436">
    <property type="component" value="Unassembled WGS sequence"/>
</dbReference>